<evidence type="ECO:0000256" key="3">
    <source>
        <dbReference type="PROSITE-ProRule" id="PRU00261"/>
    </source>
</evidence>
<gene>
    <name evidence="7" type="ORF">POCULU_LOCUS237</name>
</gene>
<protein>
    <submittedName>
        <fullName evidence="7">10424_t:CDS:1</fullName>
    </submittedName>
</protein>
<evidence type="ECO:0000313" key="8">
    <source>
        <dbReference type="Proteomes" id="UP000789572"/>
    </source>
</evidence>
<dbReference type="OrthoDB" id="5589325at2759"/>
<feature type="compositionally biased region" description="Low complexity" evidence="4">
    <location>
        <begin position="392"/>
        <end position="422"/>
    </location>
</feature>
<feature type="disulfide bond" evidence="3">
    <location>
        <begin position="149"/>
        <end position="164"/>
    </location>
</feature>
<feature type="compositionally biased region" description="Polar residues" evidence="4">
    <location>
        <begin position="381"/>
        <end position="391"/>
    </location>
</feature>
<reference evidence="7" key="1">
    <citation type="submission" date="2021-06" db="EMBL/GenBank/DDBJ databases">
        <authorList>
            <person name="Kallberg Y."/>
            <person name="Tangrot J."/>
            <person name="Rosling A."/>
        </authorList>
    </citation>
    <scope>NUCLEOTIDE SEQUENCE</scope>
    <source>
        <strain evidence="7">IA702</strain>
    </source>
</reference>
<name>A0A9N8YWV5_9GLOM</name>
<dbReference type="InterPro" id="IPR036861">
    <property type="entry name" value="Endochitinase-like_sf"/>
</dbReference>
<feature type="domain" description="Chitin-binding type-1" evidence="6">
    <location>
        <begin position="146"/>
        <end position="193"/>
    </location>
</feature>
<sequence>MRSLTQLLLFIIISSSHVLFSSAQYTVTNPKTGQTWKAGENVKIQWKLSGTPEDTVDIRLVHGNPENFDFVICENVKATDGECEYTVDGKIKSGNDYAIVIGKDSKYTYSNDSIDFLSCTSSPSCFENRTKLSSQHLVTIIANGPLPGCPNMGGNACTKDLPCCSAAGYCGNSDSDCGSGCDAKYSFNNQCEKTLATTDTQLVLPDNDEIRLVNLPDGTRCPSFKPCYVRNTCKASKVACASDCIASKSYLGTCNHSSTFSKRRVTVNGGLRLKRPKVLHRNEGFQGDPSALTGDGSKPPSKTNNTSLNPNKAVTVPNSNKNDTAPSPNKNDTTPSPNTNDAAPTPNKNDTTAGGTVSICDTNDCGPQPTNKAPNKASVPKPTQTTKSGPNTKFSTKPSSTKPTSKPKFVPKTAKPKIVPKIVKPKGKQAMIPNTKHPVNPHGLKPNESYKPTNSSDESANASPSATETTTGSQDTVTANDTGSPAPTKTSTEDTSTDNGSPAPTKTSAEDTSTDNGSPAPTKTSTEDTSTDNGSPAPTKTSTEDTSTDNGSPAPTKTSTEDTSTDNGSPAPTKTSTEDQNTPTATTTKASSTDSQDTSSINS</sequence>
<feature type="compositionally biased region" description="Low complexity" evidence="4">
    <location>
        <begin position="580"/>
        <end position="603"/>
    </location>
</feature>
<evidence type="ECO:0000313" key="7">
    <source>
        <dbReference type="EMBL" id="CAG8454834.1"/>
    </source>
</evidence>
<keyword evidence="8" id="KW-1185">Reference proteome</keyword>
<dbReference type="Proteomes" id="UP000789572">
    <property type="component" value="Unassembled WGS sequence"/>
</dbReference>
<dbReference type="EMBL" id="CAJVPJ010000011">
    <property type="protein sequence ID" value="CAG8454834.1"/>
    <property type="molecule type" value="Genomic_DNA"/>
</dbReference>
<feature type="disulfide bond" evidence="3">
    <location>
        <begin position="163"/>
        <end position="177"/>
    </location>
</feature>
<dbReference type="Pfam" id="PF10342">
    <property type="entry name" value="Kre9_KNH"/>
    <property type="match status" value="1"/>
</dbReference>
<keyword evidence="2 5" id="KW-0732">Signal</keyword>
<comment type="caution">
    <text evidence="7">The sequence shown here is derived from an EMBL/GenBank/DDBJ whole genome shotgun (WGS) entry which is preliminary data.</text>
</comment>
<keyword evidence="1 3" id="KW-0147">Chitin-binding</keyword>
<dbReference type="GO" id="GO:0008061">
    <property type="term" value="F:chitin binding"/>
    <property type="evidence" value="ECO:0007669"/>
    <property type="project" value="UniProtKB-UniRule"/>
</dbReference>
<comment type="caution">
    <text evidence="3">Lacks conserved residue(s) required for the propagation of feature annotation.</text>
</comment>
<evidence type="ECO:0000256" key="4">
    <source>
        <dbReference type="SAM" id="MobiDB-lite"/>
    </source>
</evidence>
<dbReference type="PROSITE" id="PS50941">
    <property type="entry name" value="CHIT_BIND_I_2"/>
    <property type="match status" value="1"/>
</dbReference>
<dbReference type="Gene3D" id="3.30.60.10">
    <property type="entry name" value="Endochitinase-like"/>
    <property type="match status" value="1"/>
</dbReference>
<dbReference type="InterPro" id="IPR001002">
    <property type="entry name" value="Chitin-bd_1"/>
</dbReference>
<accession>A0A9N8YWV5</accession>
<evidence type="ECO:0000256" key="1">
    <source>
        <dbReference type="ARBA" id="ARBA00022669"/>
    </source>
</evidence>
<feature type="compositionally biased region" description="Polar residues" evidence="4">
    <location>
        <begin position="300"/>
        <end position="361"/>
    </location>
</feature>
<keyword evidence="3" id="KW-1015">Disulfide bond</keyword>
<organism evidence="7 8">
    <name type="scientific">Paraglomus occultum</name>
    <dbReference type="NCBI Taxonomy" id="144539"/>
    <lineage>
        <taxon>Eukaryota</taxon>
        <taxon>Fungi</taxon>
        <taxon>Fungi incertae sedis</taxon>
        <taxon>Mucoromycota</taxon>
        <taxon>Glomeromycotina</taxon>
        <taxon>Glomeromycetes</taxon>
        <taxon>Paraglomerales</taxon>
        <taxon>Paraglomeraceae</taxon>
        <taxon>Paraglomus</taxon>
    </lineage>
</organism>
<evidence type="ECO:0000256" key="2">
    <source>
        <dbReference type="ARBA" id="ARBA00022729"/>
    </source>
</evidence>
<evidence type="ECO:0000256" key="5">
    <source>
        <dbReference type="SAM" id="SignalP"/>
    </source>
</evidence>
<feature type="chain" id="PRO_5040365010" evidence="5">
    <location>
        <begin position="24"/>
        <end position="603"/>
    </location>
</feature>
<dbReference type="InterPro" id="IPR018466">
    <property type="entry name" value="Kre9/Knh1-like_N"/>
</dbReference>
<dbReference type="CDD" id="cd00035">
    <property type="entry name" value="ChtBD1"/>
    <property type="match status" value="1"/>
</dbReference>
<evidence type="ECO:0000259" key="6">
    <source>
        <dbReference type="PROSITE" id="PS50941"/>
    </source>
</evidence>
<dbReference type="AlphaFoldDB" id="A0A9N8YWV5"/>
<feature type="compositionally biased region" description="Polar residues" evidence="4">
    <location>
        <begin position="450"/>
        <end position="579"/>
    </location>
</feature>
<proteinExistence type="predicted"/>
<feature type="region of interest" description="Disordered" evidence="4">
    <location>
        <begin position="271"/>
        <end position="603"/>
    </location>
</feature>
<feature type="signal peptide" evidence="5">
    <location>
        <begin position="1"/>
        <end position="23"/>
    </location>
</feature>